<sequence>MVYAINGYTPKQGDIVWINFNPSAGREIRKKRPAIVMSSNAYNASTGFIQVCPITSTEKVKRGFVKLSEEHKVRGSINAMQIKGFDFLSKERAVTYIEKARAAELGMTAQIVSNIFSFDDLMGE</sequence>
<comment type="similarity">
    <text evidence="1">Belongs to the PemK/MazF family.</text>
</comment>
<dbReference type="Pfam" id="PF02452">
    <property type="entry name" value="PemK_toxin"/>
    <property type="match status" value="1"/>
</dbReference>
<evidence type="ECO:0000313" key="6">
    <source>
        <dbReference type="Proteomes" id="UP000321425"/>
    </source>
</evidence>
<evidence type="ECO:0000313" key="3">
    <source>
        <dbReference type="EMBL" id="GEK88974.1"/>
    </source>
</evidence>
<dbReference type="GO" id="GO:0003677">
    <property type="term" value="F:DNA binding"/>
    <property type="evidence" value="ECO:0007669"/>
    <property type="project" value="InterPro"/>
</dbReference>
<dbReference type="STRING" id="426703.SAMN04488100_10311"/>
<protein>
    <submittedName>
        <fullName evidence="4">mRNA interferase MazF</fullName>
    </submittedName>
    <submittedName>
        <fullName evidence="3">mRNA interferase PemK</fullName>
    </submittedName>
</protein>
<keyword evidence="6" id="KW-1185">Reference proteome</keyword>
<organism evidence="4 5">
    <name type="scientific">Alkalibacterium putridalgicola</name>
    <dbReference type="NCBI Taxonomy" id="426703"/>
    <lineage>
        <taxon>Bacteria</taxon>
        <taxon>Bacillati</taxon>
        <taxon>Bacillota</taxon>
        <taxon>Bacilli</taxon>
        <taxon>Lactobacillales</taxon>
        <taxon>Carnobacteriaceae</taxon>
        <taxon>Alkalibacterium</taxon>
    </lineage>
</organism>
<dbReference type="InterPro" id="IPR003477">
    <property type="entry name" value="PemK-like"/>
</dbReference>
<dbReference type="GO" id="GO:0004521">
    <property type="term" value="F:RNA endonuclease activity"/>
    <property type="evidence" value="ECO:0007669"/>
    <property type="project" value="TreeGrafter"/>
</dbReference>
<dbReference type="SUPFAM" id="SSF50118">
    <property type="entry name" value="Cell growth inhibitor/plasmid maintenance toxic component"/>
    <property type="match status" value="1"/>
</dbReference>
<evidence type="ECO:0000256" key="2">
    <source>
        <dbReference type="ARBA" id="ARBA00022649"/>
    </source>
</evidence>
<dbReference type="EMBL" id="BJUX01000009">
    <property type="protein sequence ID" value="GEK88974.1"/>
    <property type="molecule type" value="Genomic_DNA"/>
</dbReference>
<dbReference type="GO" id="GO:0016075">
    <property type="term" value="P:rRNA catabolic process"/>
    <property type="evidence" value="ECO:0007669"/>
    <property type="project" value="TreeGrafter"/>
</dbReference>
<reference evidence="4 5" key="1">
    <citation type="submission" date="2016-10" db="EMBL/GenBank/DDBJ databases">
        <authorList>
            <person name="de Groot N.N."/>
        </authorList>
    </citation>
    <scope>NUCLEOTIDE SEQUENCE [LARGE SCALE GENOMIC DNA]</scope>
    <source>
        <strain evidence="4 5">DSM 19182</strain>
    </source>
</reference>
<dbReference type="Proteomes" id="UP000321425">
    <property type="component" value="Unassembled WGS sequence"/>
</dbReference>
<accession>A0A1H7QX07</accession>
<dbReference type="PANTHER" id="PTHR33988">
    <property type="entry name" value="ENDORIBONUCLEASE MAZF-RELATED"/>
    <property type="match status" value="1"/>
</dbReference>
<reference evidence="3 6" key="2">
    <citation type="submission" date="2019-07" db="EMBL/GenBank/DDBJ databases">
        <title>Whole genome shotgun sequence of Alkalibacterium putridalgicola NBRC 103243.</title>
        <authorList>
            <person name="Hosoyama A."/>
            <person name="Uohara A."/>
            <person name="Ohji S."/>
            <person name="Ichikawa N."/>
        </authorList>
    </citation>
    <scope>NUCLEOTIDE SEQUENCE [LARGE SCALE GENOMIC DNA]</scope>
    <source>
        <strain evidence="3 6">NBRC 103243</strain>
    </source>
</reference>
<dbReference type="Proteomes" id="UP000198548">
    <property type="component" value="Unassembled WGS sequence"/>
</dbReference>
<dbReference type="InterPro" id="IPR011067">
    <property type="entry name" value="Plasmid_toxin/cell-grow_inhib"/>
</dbReference>
<evidence type="ECO:0000256" key="1">
    <source>
        <dbReference type="ARBA" id="ARBA00007521"/>
    </source>
</evidence>
<keyword evidence="2" id="KW-1277">Toxin-antitoxin system</keyword>
<dbReference type="PANTHER" id="PTHR33988:SF3">
    <property type="entry name" value="ENDORIBONUCLEASE TOXIN CHPB-RELATED"/>
    <property type="match status" value="1"/>
</dbReference>
<dbReference type="GO" id="GO:0006402">
    <property type="term" value="P:mRNA catabolic process"/>
    <property type="evidence" value="ECO:0007669"/>
    <property type="project" value="TreeGrafter"/>
</dbReference>
<dbReference type="RefSeq" id="WP_177165424.1">
    <property type="nucleotide sequence ID" value="NZ_BJUX01000009.1"/>
</dbReference>
<evidence type="ECO:0000313" key="4">
    <source>
        <dbReference type="EMBL" id="SEL52175.1"/>
    </source>
</evidence>
<gene>
    <name evidence="3" type="primary">chpA</name>
    <name evidence="3" type="ORF">APU01nite_10130</name>
    <name evidence="4" type="ORF">SAMN04488100_10311</name>
</gene>
<dbReference type="EMBL" id="FOBL01000003">
    <property type="protein sequence ID" value="SEL52175.1"/>
    <property type="molecule type" value="Genomic_DNA"/>
</dbReference>
<dbReference type="Gene3D" id="2.30.30.110">
    <property type="match status" value="1"/>
</dbReference>
<dbReference type="AlphaFoldDB" id="A0A1H7QX07"/>
<name>A0A1H7QX07_9LACT</name>
<evidence type="ECO:0000313" key="5">
    <source>
        <dbReference type="Proteomes" id="UP000198548"/>
    </source>
</evidence>
<proteinExistence type="inferred from homology"/>